<dbReference type="PANTHER" id="PTHR30486:SF6">
    <property type="entry name" value="TYPE IV PILUS RETRACTATION ATPASE PILT"/>
    <property type="match status" value="1"/>
</dbReference>
<sequence>MAISQNDTEGRTRSSRMLRTALGSAIARFLDDPAIVEVMLNPDGRIWVDRLSDGLADTGEVLAPAAAERIVRLVAHHVGAEVHSRAPRVSAELPQTGERFEGLLPPVVAAPAFAIRKPAVAVFTLDDYIGAGTMSAGQAAILRAAVAVRANILVAGGTSTGKTTLTNALLAEVAKGTDRIVLIEDTRELQCAAPNLVAMRTKDGVATLSDLVRSSLRLRPDRIPIGEVRGAEALELLKAWGTGHPGGIGTLHAGSGIGALRRLEQLIQEAVVTVPRALIADTIGLVAVLAGRGNARRLVELVRVEGLGADGDYRIAEATPINTGETS</sequence>
<dbReference type="CDD" id="cd01130">
    <property type="entry name" value="VirB11-like_ATPase"/>
    <property type="match status" value="1"/>
</dbReference>
<dbReference type="InterPro" id="IPR014149">
    <property type="entry name" value="Conjug-transfer_TrbB"/>
</dbReference>
<name>A0ABV1YEW4_9HYPH</name>
<protein>
    <submittedName>
        <fullName evidence="3">P-type conjugative transfer ATPase TrbB</fullName>
    </submittedName>
</protein>
<dbReference type="PANTHER" id="PTHR30486">
    <property type="entry name" value="TWITCHING MOTILITY PROTEIN PILT"/>
    <property type="match status" value="1"/>
</dbReference>
<dbReference type="InterPro" id="IPR050921">
    <property type="entry name" value="T4SS_GSP_E_ATPase"/>
</dbReference>
<dbReference type="InterPro" id="IPR027417">
    <property type="entry name" value="P-loop_NTPase"/>
</dbReference>
<dbReference type="Pfam" id="PF00437">
    <property type="entry name" value="T2SSE"/>
    <property type="match status" value="1"/>
</dbReference>
<dbReference type="Gene3D" id="3.30.450.90">
    <property type="match status" value="1"/>
</dbReference>
<dbReference type="NCBIfam" id="TIGR02782">
    <property type="entry name" value="TrbB_P"/>
    <property type="match status" value="1"/>
</dbReference>
<evidence type="ECO:0000313" key="3">
    <source>
        <dbReference type="EMBL" id="MER8933512.1"/>
    </source>
</evidence>
<gene>
    <name evidence="3" type="primary">trbB</name>
    <name evidence="3" type="ORF">NKI33_11110</name>
</gene>
<dbReference type="InterPro" id="IPR001482">
    <property type="entry name" value="T2SS/T4SS_dom"/>
</dbReference>
<dbReference type="RefSeq" id="WP_023767036.1">
    <property type="nucleotide sequence ID" value="NZ_CP100477.1"/>
</dbReference>
<feature type="domain" description="Bacterial type II secretion system protein E" evidence="2">
    <location>
        <begin position="81"/>
        <end position="283"/>
    </location>
</feature>
<proteinExistence type="inferred from homology"/>
<evidence type="ECO:0000313" key="4">
    <source>
        <dbReference type="Proteomes" id="UP001464387"/>
    </source>
</evidence>
<comment type="similarity">
    <text evidence="1">Belongs to the GSP E family.</text>
</comment>
<comment type="caution">
    <text evidence="3">The sequence shown here is derived from an EMBL/GenBank/DDBJ whole genome shotgun (WGS) entry which is preliminary data.</text>
</comment>
<reference evidence="3 4" key="1">
    <citation type="journal article" date="2024" name="Proc. Natl. Acad. Sci. U.S.A.">
        <title>The evolutionary genomics of adaptation to stress in wild rhizobium bacteria.</title>
        <authorList>
            <person name="Kehlet-Delgado H."/>
            <person name="Montoya A.P."/>
            <person name="Jensen K.T."/>
            <person name="Wendlandt C.E."/>
            <person name="Dexheimer C."/>
            <person name="Roberts M."/>
            <person name="Torres Martinez L."/>
            <person name="Friesen M.L."/>
            <person name="Griffitts J.S."/>
            <person name="Porter S.S."/>
        </authorList>
    </citation>
    <scope>NUCLEOTIDE SEQUENCE [LARGE SCALE GENOMIC DNA]</scope>
    <source>
        <strain evidence="3 4">M0729</strain>
    </source>
</reference>
<dbReference type="Gene3D" id="3.40.50.300">
    <property type="entry name" value="P-loop containing nucleotide triphosphate hydrolases"/>
    <property type="match status" value="1"/>
</dbReference>
<organism evidence="3 4">
    <name type="scientific">Mesorhizobium opportunistum</name>
    <dbReference type="NCBI Taxonomy" id="593909"/>
    <lineage>
        <taxon>Bacteria</taxon>
        <taxon>Pseudomonadati</taxon>
        <taxon>Pseudomonadota</taxon>
        <taxon>Alphaproteobacteria</taxon>
        <taxon>Hyphomicrobiales</taxon>
        <taxon>Phyllobacteriaceae</taxon>
        <taxon>Mesorhizobium</taxon>
    </lineage>
</organism>
<dbReference type="EMBL" id="JAMYPJ010000012">
    <property type="protein sequence ID" value="MER8933512.1"/>
    <property type="molecule type" value="Genomic_DNA"/>
</dbReference>
<keyword evidence="4" id="KW-1185">Reference proteome</keyword>
<dbReference type="SUPFAM" id="SSF52540">
    <property type="entry name" value="P-loop containing nucleoside triphosphate hydrolases"/>
    <property type="match status" value="1"/>
</dbReference>
<dbReference type="Proteomes" id="UP001464387">
    <property type="component" value="Unassembled WGS sequence"/>
</dbReference>
<accession>A0ABV1YEW4</accession>
<evidence type="ECO:0000259" key="2">
    <source>
        <dbReference type="Pfam" id="PF00437"/>
    </source>
</evidence>
<evidence type="ECO:0000256" key="1">
    <source>
        <dbReference type="ARBA" id="ARBA00006611"/>
    </source>
</evidence>